<dbReference type="Gene3D" id="3.90.1570.10">
    <property type="entry name" value="tt1808, chain A"/>
    <property type="match status" value="1"/>
</dbReference>
<dbReference type="InterPro" id="IPR011335">
    <property type="entry name" value="Restrct_endonuc-II-like"/>
</dbReference>
<dbReference type="EMBL" id="CP001287">
    <property type="protein sequence ID" value="ACK66054.1"/>
    <property type="molecule type" value="Genomic_DNA"/>
</dbReference>
<dbReference type="InterPro" id="IPR008538">
    <property type="entry name" value="Uma2"/>
</dbReference>
<feature type="domain" description="Putative restriction endonuclease" evidence="1">
    <location>
        <begin position="17"/>
        <end position="187"/>
    </location>
</feature>
<dbReference type="Proteomes" id="UP000008204">
    <property type="component" value="Chromosome"/>
</dbReference>
<dbReference type="HOGENOM" id="CLU_076312_3_0_3"/>
<accession>B7JYX7</accession>
<dbReference type="AlphaFoldDB" id="B7JYX7"/>
<dbReference type="KEGG" id="cyp:PCC8801_2017"/>
<dbReference type="STRING" id="41431.PCC8801_2017"/>
<proteinExistence type="predicted"/>
<reference evidence="3" key="1">
    <citation type="journal article" date="2011" name="MBio">
        <title>Novel metabolic attributes of the genus Cyanothece, comprising a group of unicellular nitrogen-fixing Cyanobacteria.</title>
        <authorList>
            <person name="Bandyopadhyay A."/>
            <person name="Elvitigala T."/>
            <person name="Welsh E."/>
            <person name="Stockel J."/>
            <person name="Liberton M."/>
            <person name="Min H."/>
            <person name="Sherman L.A."/>
            <person name="Pakrasi H.B."/>
        </authorList>
    </citation>
    <scope>NUCLEOTIDE SEQUENCE [LARGE SCALE GENOMIC DNA]</scope>
    <source>
        <strain evidence="3">PCC 8801</strain>
    </source>
</reference>
<name>B7JYX7_RIPO1</name>
<protein>
    <recommendedName>
        <fullName evidence="1">Putative restriction endonuclease domain-containing protein</fullName>
    </recommendedName>
</protein>
<dbReference type="PANTHER" id="PTHR34107">
    <property type="entry name" value="SLL0198 PROTEIN-RELATED"/>
    <property type="match status" value="1"/>
</dbReference>
<dbReference type="Pfam" id="PF05685">
    <property type="entry name" value="Uma2"/>
    <property type="match status" value="1"/>
</dbReference>
<dbReference type="SUPFAM" id="SSF52980">
    <property type="entry name" value="Restriction endonuclease-like"/>
    <property type="match status" value="1"/>
</dbReference>
<dbReference type="PANTHER" id="PTHR34107:SF6">
    <property type="entry name" value="SLR0981 PROTEIN"/>
    <property type="match status" value="1"/>
</dbReference>
<dbReference type="InterPro" id="IPR012296">
    <property type="entry name" value="Nuclease_put_TT1808"/>
</dbReference>
<evidence type="ECO:0000313" key="3">
    <source>
        <dbReference type="Proteomes" id="UP000008204"/>
    </source>
</evidence>
<dbReference type="OrthoDB" id="455378at2"/>
<keyword evidence="3" id="KW-1185">Reference proteome</keyword>
<evidence type="ECO:0000259" key="1">
    <source>
        <dbReference type="Pfam" id="PF05685"/>
    </source>
</evidence>
<dbReference type="RefSeq" id="WP_012595323.1">
    <property type="nucleotide sequence ID" value="NC_011726.1"/>
</dbReference>
<organism evidence="2 3">
    <name type="scientific">Rippkaea orientalis (strain PCC 8801 / RF-1)</name>
    <name type="common">Cyanothece sp. (strain PCC 8801)</name>
    <dbReference type="NCBI Taxonomy" id="41431"/>
    <lineage>
        <taxon>Bacteria</taxon>
        <taxon>Bacillati</taxon>
        <taxon>Cyanobacteriota</taxon>
        <taxon>Cyanophyceae</taxon>
        <taxon>Oscillatoriophycideae</taxon>
        <taxon>Chroococcales</taxon>
        <taxon>Aphanothecaceae</taxon>
        <taxon>Rippkaea</taxon>
        <taxon>Rippkaea orientalis</taxon>
    </lineage>
</organism>
<dbReference type="eggNOG" id="COG4636">
    <property type="taxonomic scope" value="Bacteria"/>
</dbReference>
<gene>
    <name evidence="2" type="ordered locus">PCC8801_2017</name>
</gene>
<sequence>MNTYTINFDIITKIDDKQFYQLCRYNPELKLEQNQKGQIIIMSPTGGETGKKNAELIIDFGIWNRQKKSGQIFDSSTCFKLPLGSNRSPDVAYIKQERWGKLTPEEREKFPPIAPDFVLELMSKTDSLKQVQEKMQEYMDNGVKLGWLINPEKKQVEIYRQGQEKEVLEYPQTLSGEDILPEFILDLALIW</sequence>
<evidence type="ECO:0000313" key="2">
    <source>
        <dbReference type="EMBL" id="ACK66054.1"/>
    </source>
</evidence>
<dbReference type="CDD" id="cd06260">
    <property type="entry name" value="DUF820-like"/>
    <property type="match status" value="1"/>
</dbReference>